<accession>A0A918HPI7</accession>
<dbReference type="Gene3D" id="3.10.105.10">
    <property type="entry name" value="Dipeptide-binding Protein, Domain 3"/>
    <property type="match status" value="1"/>
</dbReference>
<feature type="region of interest" description="Disordered" evidence="1">
    <location>
        <begin position="1"/>
        <end position="25"/>
    </location>
</feature>
<reference evidence="3" key="1">
    <citation type="journal article" date="2014" name="Int. J. Syst. Evol. Microbiol.">
        <title>Complete genome sequence of Corynebacterium casei LMG S-19264T (=DSM 44701T), isolated from a smear-ripened cheese.</title>
        <authorList>
            <consortium name="US DOE Joint Genome Institute (JGI-PGF)"/>
            <person name="Walter F."/>
            <person name="Albersmeier A."/>
            <person name="Kalinowski J."/>
            <person name="Ruckert C."/>
        </authorList>
    </citation>
    <scope>NUCLEOTIDE SEQUENCE</scope>
    <source>
        <strain evidence="3">JCM 4125</strain>
    </source>
</reference>
<dbReference type="PANTHER" id="PTHR30290:SF83">
    <property type="entry name" value="ABC TRANSPORTER SUBSTRATE-BINDING PROTEIN"/>
    <property type="match status" value="1"/>
</dbReference>
<dbReference type="Pfam" id="PF00496">
    <property type="entry name" value="SBP_bac_5"/>
    <property type="match status" value="1"/>
</dbReference>
<dbReference type="GO" id="GO:0015833">
    <property type="term" value="P:peptide transport"/>
    <property type="evidence" value="ECO:0007669"/>
    <property type="project" value="TreeGrafter"/>
</dbReference>
<name>A0A918HPI7_9ACTN</name>
<dbReference type="InterPro" id="IPR000914">
    <property type="entry name" value="SBP_5_dom"/>
</dbReference>
<evidence type="ECO:0000313" key="4">
    <source>
        <dbReference type="Proteomes" id="UP000646776"/>
    </source>
</evidence>
<dbReference type="GO" id="GO:0042597">
    <property type="term" value="C:periplasmic space"/>
    <property type="evidence" value="ECO:0007669"/>
    <property type="project" value="UniProtKB-ARBA"/>
</dbReference>
<dbReference type="AlphaFoldDB" id="A0A918HPI7"/>
<dbReference type="GO" id="GO:1904680">
    <property type="term" value="F:peptide transmembrane transporter activity"/>
    <property type="evidence" value="ECO:0007669"/>
    <property type="project" value="TreeGrafter"/>
</dbReference>
<dbReference type="Proteomes" id="UP000646776">
    <property type="component" value="Unassembled WGS sequence"/>
</dbReference>
<comment type="caution">
    <text evidence="3">The sequence shown here is derived from an EMBL/GenBank/DDBJ whole genome shotgun (WGS) entry which is preliminary data.</text>
</comment>
<sequence>MNRRTAAAPQLSRGTDTGALIKSGGSEIVTTERTSGRRKQAFAAAAAVAALLTTAACGGGSDDDGGKGSSTGAAGFDAANNKVAQASLAKKGGTLKFGAAQDADSWDTTRGYYGMMWNFARYYSRQLVTNKTEPGAAGAEITPDLATATAKVTDDGKTYTYTLRDGVTWEDGKPITSQDVKYGIERVWAQDVLAGGPTYLKDVLDPKGAYKGPYKDTSKDKLGLKAIETPDAKTIVFKLPQANSDFEEMLALVSASPVRQDMDTKSKYGLKPFSSGPYKFESYAPGKDLTLVRNDKWAQASDPIRKAYPDKITIQFFSDANQLDQRLLNGDLDLDLNQTGMSPQGRTTALKEHKGNLDNPVSGYVRYAVFPQSVAPFDNIECRKAVIYGADHVSLQTARGGPVAGGDIGTNMLPPSVPGAEGQKYDPYEISGANKGGNEAKAKEALKACGQPNGFKTTIAVRNNKPVEVATAQSLQASLKKVGITAEIDQYDGSQTAGIIGSPSNVKKKGYGIIIMGWGPDFPSVQGFGLPLWSSKYIAESGNNNYALIKDKAIDGLFDSYVTTLDDAGKTKISTEINHKVMEGAYYLPFVFERFINWRSDNLANVYTTDGYSGQYDFVNLGLKNPKK</sequence>
<dbReference type="InterPro" id="IPR030678">
    <property type="entry name" value="Peptide/Ni-bd"/>
</dbReference>
<keyword evidence="4" id="KW-1185">Reference proteome</keyword>
<evidence type="ECO:0000256" key="1">
    <source>
        <dbReference type="SAM" id="MobiDB-lite"/>
    </source>
</evidence>
<dbReference type="CDD" id="cd08506">
    <property type="entry name" value="PBP2_clavulanate_OppA2"/>
    <property type="match status" value="1"/>
</dbReference>
<proteinExistence type="predicted"/>
<evidence type="ECO:0000313" key="3">
    <source>
        <dbReference type="EMBL" id="GGT84104.1"/>
    </source>
</evidence>
<gene>
    <name evidence="3" type="ORF">GCM10010226_73470</name>
</gene>
<dbReference type="EMBL" id="BMSA01000029">
    <property type="protein sequence ID" value="GGT84104.1"/>
    <property type="molecule type" value="Genomic_DNA"/>
</dbReference>
<organism evidence="3 4">
    <name type="scientific">Streptomyces phaeofaciens</name>
    <dbReference type="NCBI Taxonomy" id="68254"/>
    <lineage>
        <taxon>Bacteria</taxon>
        <taxon>Bacillati</taxon>
        <taxon>Actinomycetota</taxon>
        <taxon>Actinomycetes</taxon>
        <taxon>Kitasatosporales</taxon>
        <taxon>Streptomycetaceae</taxon>
        <taxon>Streptomyces</taxon>
    </lineage>
</organism>
<dbReference type="PANTHER" id="PTHR30290">
    <property type="entry name" value="PERIPLASMIC BINDING COMPONENT OF ABC TRANSPORTER"/>
    <property type="match status" value="1"/>
</dbReference>
<protein>
    <submittedName>
        <fullName evidence="3">Peptide ABC transporter substrate-binding protein</fullName>
    </submittedName>
</protein>
<reference evidence="3" key="2">
    <citation type="submission" date="2020-09" db="EMBL/GenBank/DDBJ databases">
        <authorList>
            <person name="Sun Q."/>
            <person name="Ohkuma M."/>
        </authorList>
    </citation>
    <scope>NUCLEOTIDE SEQUENCE</scope>
    <source>
        <strain evidence="3">JCM 4125</strain>
    </source>
</reference>
<dbReference type="GO" id="GO:0043190">
    <property type="term" value="C:ATP-binding cassette (ABC) transporter complex"/>
    <property type="evidence" value="ECO:0007669"/>
    <property type="project" value="InterPro"/>
</dbReference>
<dbReference type="InterPro" id="IPR039424">
    <property type="entry name" value="SBP_5"/>
</dbReference>
<feature type="domain" description="Solute-binding protein family 5" evidence="2">
    <location>
        <begin position="140"/>
        <end position="536"/>
    </location>
</feature>
<dbReference type="PIRSF" id="PIRSF002741">
    <property type="entry name" value="MppA"/>
    <property type="match status" value="1"/>
</dbReference>
<dbReference type="SUPFAM" id="SSF53850">
    <property type="entry name" value="Periplasmic binding protein-like II"/>
    <property type="match status" value="1"/>
</dbReference>
<dbReference type="Gene3D" id="3.40.190.10">
    <property type="entry name" value="Periplasmic binding protein-like II"/>
    <property type="match status" value="1"/>
</dbReference>
<evidence type="ECO:0000259" key="2">
    <source>
        <dbReference type="Pfam" id="PF00496"/>
    </source>
</evidence>